<accession>A0A0C3ABH9</accession>
<dbReference type="PROSITE" id="PS50294">
    <property type="entry name" value="WD_REPEATS_REGION"/>
    <property type="match status" value="2"/>
</dbReference>
<organism evidence="4 5">
    <name type="scientific">Piloderma croceum (strain F 1598)</name>
    <dbReference type="NCBI Taxonomy" id="765440"/>
    <lineage>
        <taxon>Eukaryota</taxon>
        <taxon>Fungi</taxon>
        <taxon>Dikarya</taxon>
        <taxon>Basidiomycota</taxon>
        <taxon>Agaricomycotina</taxon>
        <taxon>Agaricomycetes</taxon>
        <taxon>Agaricomycetidae</taxon>
        <taxon>Atheliales</taxon>
        <taxon>Atheliaceae</taxon>
        <taxon>Piloderma</taxon>
    </lineage>
</organism>
<dbReference type="HOGENOM" id="CLU_1468748_0_0_1"/>
<feature type="repeat" description="WD" evidence="3">
    <location>
        <begin position="112"/>
        <end position="153"/>
    </location>
</feature>
<reference evidence="4 5" key="1">
    <citation type="submission" date="2014-04" db="EMBL/GenBank/DDBJ databases">
        <authorList>
            <consortium name="DOE Joint Genome Institute"/>
            <person name="Kuo A."/>
            <person name="Tarkka M."/>
            <person name="Buscot F."/>
            <person name="Kohler A."/>
            <person name="Nagy L.G."/>
            <person name="Floudas D."/>
            <person name="Copeland A."/>
            <person name="Barry K.W."/>
            <person name="Cichocki N."/>
            <person name="Veneault-Fourrey C."/>
            <person name="LaButti K."/>
            <person name="Lindquist E.A."/>
            <person name="Lipzen A."/>
            <person name="Lundell T."/>
            <person name="Morin E."/>
            <person name="Murat C."/>
            <person name="Sun H."/>
            <person name="Tunlid A."/>
            <person name="Henrissat B."/>
            <person name="Grigoriev I.V."/>
            <person name="Hibbett D.S."/>
            <person name="Martin F."/>
            <person name="Nordberg H.P."/>
            <person name="Cantor M.N."/>
            <person name="Hua S.X."/>
        </authorList>
    </citation>
    <scope>NUCLEOTIDE SEQUENCE [LARGE SCALE GENOMIC DNA]</scope>
    <source>
        <strain evidence="4 5">F 1598</strain>
    </source>
</reference>
<keyword evidence="1 3" id="KW-0853">WD repeat</keyword>
<dbReference type="STRING" id="765440.A0A0C3ABH9"/>
<evidence type="ECO:0000313" key="4">
    <source>
        <dbReference type="EMBL" id="KIM71123.1"/>
    </source>
</evidence>
<dbReference type="Gene3D" id="2.130.10.10">
    <property type="entry name" value="YVTN repeat-like/Quinoprotein amine dehydrogenase"/>
    <property type="match status" value="1"/>
</dbReference>
<evidence type="ECO:0000256" key="2">
    <source>
        <dbReference type="ARBA" id="ARBA00022737"/>
    </source>
</evidence>
<proteinExistence type="predicted"/>
<dbReference type="InParanoid" id="A0A0C3ABH9"/>
<dbReference type="InterPro" id="IPR015943">
    <property type="entry name" value="WD40/YVTN_repeat-like_dom_sf"/>
</dbReference>
<dbReference type="InterPro" id="IPR019775">
    <property type="entry name" value="WD40_repeat_CS"/>
</dbReference>
<dbReference type="AlphaFoldDB" id="A0A0C3ABH9"/>
<dbReference type="PROSITE" id="PS50082">
    <property type="entry name" value="WD_REPEATS_2"/>
    <property type="match status" value="2"/>
</dbReference>
<dbReference type="PANTHER" id="PTHR19848">
    <property type="entry name" value="WD40 REPEAT PROTEIN"/>
    <property type="match status" value="1"/>
</dbReference>
<evidence type="ECO:0000256" key="1">
    <source>
        <dbReference type="ARBA" id="ARBA00022574"/>
    </source>
</evidence>
<dbReference type="InterPro" id="IPR001680">
    <property type="entry name" value="WD40_rpt"/>
</dbReference>
<evidence type="ECO:0000313" key="5">
    <source>
        <dbReference type="Proteomes" id="UP000054166"/>
    </source>
</evidence>
<dbReference type="InterPro" id="IPR036322">
    <property type="entry name" value="WD40_repeat_dom_sf"/>
</dbReference>
<dbReference type="Proteomes" id="UP000054166">
    <property type="component" value="Unassembled WGS sequence"/>
</dbReference>
<keyword evidence="5" id="KW-1185">Reference proteome</keyword>
<name>A0A0C3ABH9_PILCF</name>
<keyword evidence="2" id="KW-0677">Repeat</keyword>
<protein>
    <submittedName>
        <fullName evidence="4">Uncharacterized protein</fullName>
    </submittedName>
</protein>
<gene>
    <name evidence="4" type="ORF">PILCRDRAFT_17358</name>
</gene>
<dbReference type="EMBL" id="KN833472">
    <property type="protein sequence ID" value="KIM71123.1"/>
    <property type="molecule type" value="Genomic_DNA"/>
</dbReference>
<dbReference type="PANTHER" id="PTHR19848:SF8">
    <property type="entry name" value="F-BOX AND WD REPEAT DOMAIN CONTAINING 7"/>
    <property type="match status" value="1"/>
</dbReference>
<evidence type="ECO:0000256" key="3">
    <source>
        <dbReference type="PROSITE-ProRule" id="PRU00221"/>
    </source>
</evidence>
<dbReference type="SMART" id="SM00320">
    <property type="entry name" value="WD40"/>
    <property type="match status" value="2"/>
</dbReference>
<sequence length="184" mass="20296">MSIMKRSRATISLVSCLMSWVSRHAPHEAQVLELVGDVFRFARSFAQSIEEHPLLVYMAASPMTPTSTVLYRTFHDSVLHPSVLEGFQQSSLARMIAIRVWDWVTASAILELREHDAWVTAVSCSPNNALLVSGSDDTTVRVWDMMTGAAISVLRGHDNCVYPVTFSPDGTKIVSGSNDSTIQI</sequence>
<reference evidence="5" key="2">
    <citation type="submission" date="2015-01" db="EMBL/GenBank/DDBJ databases">
        <title>Evolutionary Origins and Diversification of the Mycorrhizal Mutualists.</title>
        <authorList>
            <consortium name="DOE Joint Genome Institute"/>
            <consortium name="Mycorrhizal Genomics Consortium"/>
            <person name="Kohler A."/>
            <person name="Kuo A."/>
            <person name="Nagy L.G."/>
            <person name="Floudas D."/>
            <person name="Copeland A."/>
            <person name="Barry K.W."/>
            <person name="Cichocki N."/>
            <person name="Veneault-Fourrey C."/>
            <person name="LaButti K."/>
            <person name="Lindquist E.A."/>
            <person name="Lipzen A."/>
            <person name="Lundell T."/>
            <person name="Morin E."/>
            <person name="Murat C."/>
            <person name="Riley R."/>
            <person name="Ohm R."/>
            <person name="Sun H."/>
            <person name="Tunlid A."/>
            <person name="Henrissat B."/>
            <person name="Grigoriev I.V."/>
            <person name="Hibbett D.S."/>
            <person name="Martin F."/>
        </authorList>
    </citation>
    <scope>NUCLEOTIDE SEQUENCE [LARGE SCALE GENOMIC DNA]</scope>
    <source>
        <strain evidence="5">F 1598</strain>
    </source>
</reference>
<dbReference type="Pfam" id="PF00400">
    <property type="entry name" value="WD40"/>
    <property type="match status" value="2"/>
</dbReference>
<feature type="repeat" description="WD" evidence="3">
    <location>
        <begin position="154"/>
        <end position="184"/>
    </location>
</feature>
<dbReference type="PROSITE" id="PS00678">
    <property type="entry name" value="WD_REPEATS_1"/>
    <property type="match status" value="1"/>
</dbReference>
<dbReference type="SUPFAM" id="SSF50978">
    <property type="entry name" value="WD40 repeat-like"/>
    <property type="match status" value="1"/>
</dbReference>
<dbReference type="OrthoDB" id="6262491at2759"/>